<feature type="region of interest" description="Disordered" evidence="1">
    <location>
        <begin position="546"/>
        <end position="573"/>
    </location>
</feature>
<feature type="compositionally biased region" description="Low complexity" evidence="1">
    <location>
        <begin position="270"/>
        <end position="286"/>
    </location>
</feature>
<feature type="transmembrane region" description="Helical" evidence="2">
    <location>
        <begin position="516"/>
        <end position="538"/>
    </location>
</feature>
<name>A0ABR1EW64_NECAM</name>
<evidence type="ECO:0000313" key="3">
    <source>
        <dbReference type="EMBL" id="KAK6766710.1"/>
    </source>
</evidence>
<evidence type="ECO:0000256" key="1">
    <source>
        <dbReference type="SAM" id="MobiDB-lite"/>
    </source>
</evidence>
<feature type="compositionally biased region" description="Basic and acidic residues" evidence="1">
    <location>
        <begin position="546"/>
        <end position="559"/>
    </location>
</feature>
<keyword evidence="2" id="KW-0812">Transmembrane</keyword>
<protein>
    <submittedName>
        <fullName evidence="3">Uncharacterized protein</fullName>
    </submittedName>
</protein>
<sequence>MPASHPECPPHSFDDILTFEALINSNPSKFEMILTRFLRGPVCKTNYSKGQKKNPYKFRNQIYSPERQTDHLFRQSKSMKVLVLFLLWVDFARIYGEEAFTCDDTGEECPTKMCFYGIDHEHSCYRAGCDTKEQCKGRRHNECFIGNGLHTCCCMERGCAASYKGLSDCVDDPKNSTEPNDITTSVTDVATEEENAGSEKEELTTESYTLPAATDVPVTSAEVVLTTTTTAATTTETLSTTSEADEITTAWRGTTLAAISTASKEEETSTEAARTSTEAIRTSTEAVQTSTEPIRTSTEAIRTSTEAIQTSIATDRTTSSPTPSRETTTTRGETTTSRTTHPVIVATRTTTVYTPRTTRYTTTQIHDETTTAQIEEFRLLPDMPHVQKQTDPPEQSSTEKKQLTTSSMRTTTQRFTTTPVRTIPPAINEPIVEPSSELEPARTEKSHLISTAKNLDEEPESDPPTISSEEYEEEENSTQTNGEKIDTSSLISVYEVTTLAVKNREIQEQWKPSVPWWAAVAMGFLVSVIVAWAVVFLLRKKKLREAESANRKSADKEAAVADPLLKPTEIPDN</sequence>
<reference evidence="3 4" key="1">
    <citation type="submission" date="2023-08" db="EMBL/GenBank/DDBJ databases">
        <title>A Necator americanus chromosomal reference genome.</title>
        <authorList>
            <person name="Ilik V."/>
            <person name="Petrzelkova K.J."/>
            <person name="Pardy F."/>
            <person name="Fuh T."/>
            <person name="Niatou-Singa F.S."/>
            <person name="Gouil Q."/>
            <person name="Baker L."/>
            <person name="Ritchie M.E."/>
            <person name="Jex A.R."/>
            <person name="Gazzola D."/>
            <person name="Li H."/>
            <person name="Toshio Fujiwara R."/>
            <person name="Zhan B."/>
            <person name="Aroian R.V."/>
            <person name="Pafco B."/>
            <person name="Schwarz E.M."/>
        </authorList>
    </citation>
    <scope>NUCLEOTIDE SEQUENCE [LARGE SCALE GENOMIC DNA]</scope>
    <source>
        <strain evidence="3 4">Aroian</strain>
        <tissue evidence="3">Whole animal</tissue>
    </source>
</reference>
<feature type="compositionally biased region" description="Polar residues" evidence="1">
    <location>
        <begin position="287"/>
        <end position="313"/>
    </location>
</feature>
<feature type="region of interest" description="Disordered" evidence="1">
    <location>
        <begin position="385"/>
        <end position="413"/>
    </location>
</feature>
<feature type="compositionally biased region" description="Low complexity" evidence="1">
    <location>
        <begin position="404"/>
        <end position="413"/>
    </location>
</feature>
<keyword evidence="2" id="KW-0472">Membrane</keyword>
<feature type="compositionally biased region" description="Polar residues" evidence="1">
    <location>
        <begin position="387"/>
        <end position="396"/>
    </location>
</feature>
<dbReference type="EMBL" id="JAVFWL010000006">
    <property type="protein sequence ID" value="KAK6766710.1"/>
    <property type="molecule type" value="Genomic_DNA"/>
</dbReference>
<organism evidence="3 4">
    <name type="scientific">Necator americanus</name>
    <name type="common">Human hookworm</name>
    <dbReference type="NCBI Taxonomy" id="51031"/>
    <lineage>
        <taxon>Eukaryota</taxon>
        <taxon>Metazoa</taxon>
        <taxon>Ecdysozoa</taxon>
        <taxon>Nematoda</taxon>
        <taxon>Chromadorea</taxon>
        <taxon>Rhabditida</taxon>
        <taxon>Rhabditina</taxon>
        <taxon>Rhabditomorpha</taxon>
        <taxon>Strongyloidea</taxon>
        <taxon>Ancylostomatidae</taxon>
        <taxon>Bunostominae</taxon>
        <taxon>Necator</taxon>
    </lineage>
</organism>
<gene>
    <name evidence="3" type="primary">Necator_chrX.g26327</name>
    <name evidence="3" type="ORF">RB195_026161</name>
</gene>
<dbReference type="Proteomes" id="UP001303046">
    <property type="component" value="Unassembled WGS sequence"/>
</dbReference>
<feature type="region of interest" description="Disordered" evidence="1">
    <location>
        <begin position="425"/>
        <end position="484"/>
    </location>
</feature>
<feature type="region of interest" description="Disordered" evidence="1">
    <location>
        <begin position="260"/>
        <end position="340"/>
    </location>
</feature>
<evidence type="ECO:0000313" key="4">
    <source>
        <dbReference type="Proteomes" id="UP001303046"/>
    </source>
</evidence>
<feature type="region of interest" description="Disordered" evidence="1">
    <location>
        <begin position="175"/>
        <end position="204"/>
    </location>
</feature>
<feature type="compositionally biased region" description="Polar residues" evidence="1">
    <location>
        <begin position="176"/>
        <end position="188"/>
    </location>
</feature>
<comment type="caution">
    <text evidence="3">The sequence shown here is derived from an EMBL/GenBank/DDBJ whole genome shotgun (WGS) entry which is preliminary data.</text>
</comment>
<keyword evidence="4" id="KW-1185">Reference proteome</keyword>
<keyword evidence="2" id="KW-1133">Transmembrane helix</keyword>
<proteinExistence type="predicted"/>
<accession>A0ABR1EW64</accession>
<evidence type="ECO:0000256" key="2">
    <source>
        <dbReference type="SAM" id="Phobius"/>
    </source>
</evidence>
<feature type="compositionally biased region" description="Low complexity" evidence="1">
    <location>
        <begin position="314"/>
        <end position="340"/>
    </location>
</feature>